<evidence type="ECO:0000256" key="6">
    <source>
        <dbReference type="ARBA" id="ARBA00023004"/>
    </source>
</evidence>
<dbReference type="InterPro" id="IPR036909">
    <property type="entry name" value="Cyt_c-like_dom_sf"/>
</dbReference>
<evidence type="ECO:0000256" key="8">
    <source>
        <dbReference type="SAM" id="SignalP"/>
    </source>
</evidence>
<accession>V7I8U9</accession>
<keyword evidence="4 8" id="KW-0732">Signal</keyword>
<dbReference type="InterPro" id="IPR004852">
    <property type="entry name" value="Di-haem_cyt_c_peroxidsae"/>
</dbReference>
<feature type="domain" description="Cytochrome c" evidence="9">
    <location>
        <begin position="224"/>
        <end position="389"/>
    </location>
</feature>
<dbReference type="GO" id="GO:0009055">
    <property type="term" value="F:electron transfer activity"/>
    <property type="evidence" value="ECO:0007669"/>
    <property type="project" value="InterPro"/>
</dbReference>
<keyword evidence="5" id="KW-0560">Oxidoreductase</keyword>
<dbReference type="STRING" id="994573.T472_0200040"/>
<evidence type="ECO:0000259" key="9">
    <source>
        <dbReference type="PROSITE" id="PS51007"/>
    </source>
</evidence>
<keyword evidence="11" id="KW-1185">Reference proteome</keyword>
<evidence type="ECO:0000256" key="1">
    <source>
        <dbReference type="ARBA" id="ARBA00004196"/>
    </source>
</evidence>
<feature type="signal peptide" evidence="8">
    <location>
        <begin position="1"/>
        <end position="26"/>
    </location>
</feature>
<dbReference type="GO" id="GO:0020037">
    <property type="term" value="F:heme binding"/>
    <property type="evidence" value="ECO:0007669"/>
    <property type="project" value="InterPro"/>
</dbReference>
<dbReference type="InterPro" id="IPR051395">
    <property type="entry name" value="Cytochrome_c_Peroxidase/MauG"/>
</dbReference>
<dbReference type="GO" id="GO:0046872">
    <property type="term" value="F:metal ion binding"/>
    <property type="evidence" value="ECO:0007669"/>
    <property type="project" value="UniProtKB-KW"/>
</dbReference>
<keyword evidence="6 7" id="KW-0408">Iron</keyword>
<dbReference type="RefSeq" id="WP_023388895.1">
    <property type="nucleotide sequence ID" value="NZ_AXUN02000001.1"/>
</dbReference>
<feature type="chain" id="PRO_5004760733" evidence="8">
    <location>
        <begin position="27"/>
        <end position="396"/>
    </location>
</feature>
<dbReference type="GO" id="GO:0030313">
    <property type="term" value="C:cell envelope"/>
    <property type="evidence" value="ECO:0007669"/>
    <property type="project" value="UniProtKB-SubCell"/>
</dbReference>
<keyword evidence="2 7" id="KW-0349">Heme</keyword>
<reference evidence="10 11" key="1">
    <citation type="journal article" date="2014" name="Genome Announc.">
        <title>Genome Sequence of Youngiibacter fragilis, the Type Strain of the Genus Youngiibacter.</title>
        <authorList>
            <person name="Wawrik C.B."/>
            <person name="Callaghan A.V."/>
            <person name="Stamps B.W."/>
            <person name="Wawrik B."/>
        </authorList>
    </citation>
    <scope>NUCLEOTIDE SEQUENCE [LARGE SCALE GENOMIC DNA]</scope>
    <source>
        <strain evidence="10 11">232.1</strain>
    </source>
</reference>
<dbReference type="PANTHER" id="PTHR30600">
    <property type="entry name" value="CYTOCHROME C PEROXIDASE-RELATED"/>
    <property type="match status" value="1"/>
</dbReference>
<dbReference type="PANTHER" id="PTHR30600:SF10">
    <property type="entry name" value="BLL6722 PROTEIN"/>
    <property type="match status" value="1"/>
</dbReference>
<dbReference type="GO" id="GO:0004130">
    <property type="term" value="F:cytochrome-c peroxidase activity"/>
    <property type="evidence" value="ECO:0007669"/>
    <property type="project" value="TreeGrafter"/>
</dbReference>
<evidence type="ECO:0000256" key="7">
    <source>
        <dbReference type="PROSITE-ProRule" id="PRU00433"/>
    </source>
</evidence>
<dbReference type="Proteomes" id="UP000017747">
    <property type="component" value="Unassembled WGS sequence"/>
</dbReference>
<evidence type="ECO:0000313" key="11">
    <source>
        <dbReference type="Proteomes" id="UP000017747"/>
    </source>
</evidence>
<dbReference type="EMBL" id="AXUN02000001">
    <property type="protein sequence ID" value="ETA82615.1"/>
    <property type="molecule type" value="Genomic_DNA"/>
</dbReference>
<dbReference type="PATRIC" id="fig|994573.3.peg.8"/>
<evidence type="ECO:0000256" key="2">
    <source>
        <dbReference type="ARBA" id="ARBA00022617"/>
    </source>
</evidence>
<evidence type="ECO:0000313" key="10">
    <source>
        <dbReference type="EMBL" id="ETA82615.1"/>
    </source>
</evidence>
<evidence type="ECO:0000256" key="5">
    <source>
        <dbReference type="ARBA" id="ARBA00023002"/>
    </source>
</evidence>
<dbReference type="Gene3D" id="1.10.760.10">
    <property type="entry name" value="Cytochrome c-like domain"/>
    <property type="match status" value="2"/>
</dbReference>
<evidence type="ECO:0000256" key="3">
    <source>
        <dbReference type="ARBA" id="ARBA00022723"/>
    </source>
</evidence>
<organism evidence="10 11">
    <name type="scientific">Youngiibacter fragilis 232.1</name>
    <dbReference type="NCBI Taxonomy" id="994573"/>
    <lineage>
        <taxon>Bacteria</taxon>
        <taxon>Bacillati</taxon>
        <taxon>Bacillota</taxon>
        <taxon>Clostridia</taxon>
        <taxon>Eubacteriales</taxon>
        <taxon>Clostridiaceae</taxon>
        <taxon>Youngiibacter</taxon>
    </lineage>
</organism>
<evidence type="ECO:0000256" key="4">
    <source>
        <dbReference type="ARBA" id="ARBA00022729"/>
    </source>
</evidence>
<sequence>MKIRKRLLLASLMTLLIVLPDVPAAANLEVQSALTPMETLGKMIFFDTDLSANSMMSCATCHAPEVGYTGPDAIVNDTTVVYPGAISTRFGNRKPPTAAYGGESPVLYFDETEELWIGGMFWDGRATGWTLGDPLAEQAQGPFLNPLEQAMPNARTVCVKVALSDYAGLFEEVWGSGSLDYKKDVTGTYERIARSISAYEKSDEVNPFSSKYDFYLKGEAELSELELEGLNLFNGKAMCSACHISEGEQPLFTDFTYDNLGIPRNEDNPFYDMPKKWNPDGEEWTDVGLGGFLMAAGYPEEVYEPELGKFKVPTLRNVDLRPYEGFVKAFGHNGYFKSLEDIVEFYNSRDEGDWPEPEYAATMNSDELGSLGLTPHEVDAIVEFLKALSDGYEPLD</sequence>
<dbReference type="InterPro" id="IPR009056">
    <property type="entry name" value="Cyt_c-like_dom"/>
</dbReference>
<dbReference type="eggNOG" id="COG1858">
    <property type="taxonomic scope" value="Bacteria"/>
</dbReference>
<gene>
    <name evidence="10" type="ORF">T472_0200040</name>
</gene>
<proteinExistence type="predicted"/>
<dbReference type="PROSITE" id="PS51007">
    <property type="entry name" value="CYTC"/>
    <property type="match status" value="1"/>
</dbReference>
<dbReference type="SUPFAM" id="SSF46626">
    <property type="entry name" value="Cytochrome c"/>
    <property type="match status" value="2"/>
</dbReference>
<dbReference type="AlphaFoldDB" id="V7I8U9"/>
<protein>
    <submittedName>
        <fullName evidence="10">Methylamine utilization protein</fullName>
    </submittedName>
</protein>
<dbReference type="Pfam" id="PF03150">
    <property type="entry name" value="CCP_MauG"/>
    <property type="match status" value="1"/>
</dbReference>
<comment type="caution">
    <text evidence="10">The sequence shown here is derived from an EMBL/GenBank/DDBJ whole genome shotgun (WGS) entry which is preliminary data.</text>
</comment>
<comment type="subcellular location">
    <subcellularLocation>
        <location evidence="1">Cell envelope</location>
    </subcellularLocation>
</comment>
<name>V7I8U9_9CLOT</name>
<keyword evidence="3 7" id="KW-0479">Metal-binding</keyword>